<keyword evidence="2" id="KW-0808">Transferase</keyword>
<accession>A0A7W6LK55</accession>
<dbReference type="SUPFAM" id="SSF53335">
    <property type="entry name" value="S-adenosyl-L-methionine-dependent methyltransferases"/>
    <property type="match status" value="1"/>
</dbReference>
<evidence type="ECO:0000259" key="1">
    <source>
        <dbReference type="Pfam" id="PF10119"/>
    </source>
</evidence>
<dbReference type="InterPro" id="IPR018773">
    <property type="entry name" value="MeTrfase_reg_dom_prd"/>
</dbReference>
<dbReference type="Proteomes" id="UP000519897">
    <property type="component" value="Unassembled WGS sequence"/>
</dbReference>
<gene>
    <name evidence="2" type="ORF">GGQ72_004414</name>
</gene>
<name>A0A7W6LK55_9HYPH</name>
<organism evidence="2 3">
    <name type="scientific">Rhizobium rhizoryzae</name>
    <dbReference type="NCBI Taxonomy" id="451876"/>
    <lineage>
        <taxon>Bacteria</taxon>
        <taxon>Pseudomonadati</taxon>
        <taxon>Pseudomonadota</taxon>
        <taxon>Alphaproteobacteria</taxon>
        <taxon>Hyphomicrobiales</taxon>
        <taxon>Rhizobiaceae</taxon>
        <taxon>Rhizobium/Agrobacterium group</taxon>
        <taxon>Rhizobium</taxon>
    </lineage>
</organism>
<dbReference type="Pfam" id="PF10119">
    <property type="entry name" value="MethyTransf_Reg"/>
    <property type="match status" value="1"/>
</dbReference>
<proteinExistence type="predicted"/>
<dbReference type="Gene3D" id="3.40.50.150">
    <property type="entry name" value="Vaccinia Virus protein VP39"/>
    <property type="match status" value="1"/>
</dbReference>
<dbReference type="AlphaFoldDB" id="A0A7W6LK55"/>
<evidence type="ECO:0000313" key="2">
    <source>
        <dbReference type="EMBL" id="MBB4145848.1"/>
    </source>
</evidence>
<protein>
    <submittedName>
        <fullName evidence="2">SAM-dependent methyltransferase</fullName>
    </submittedName>
</protein>
<dbReference type="CDD" id="cd02440">
    <property type="entry name" value="AdoMet_MTases"/>
    <property type="match status" value="1"/>
</dbReference>
<keyword evidence="2" id="KW-0489">Methyltransferase</keyword>
<dbReference type="GO" id="GO:0032259">
    <property type="term" value="P:methylation"/>
    <property type="evidence" value="ECO:0007669"/>
    <property type="project" value="UniProtKB-KW"/>
</dbReference>
<dbReference type="EMBL" id="JACIEC010000012">
    <property type="protein sequence ID" value="MBB4145848.1"/>
    <property type="molecule type" value="Genomic_DNA"/>
</dbReference>
<dbReference type="RefSeq" id="WP_165130318.1">
    <property type="nucleotide sequence ID" value="NZ_CP049247.1"/>
</dbReference>
<dbReference type="GO" id="GO:0008168">
    <property type="term" value="F:methyltransferase activity"/>
    <property type="evidence" value="ECO:0007669"/>
    <property type="project" value="UniProtKB-KW"/>
</dbReference>
<feature type="domain" description="Methyltransferase regulatory" evidence="1">
    <location>
        <begin position="221"/>
        <end position="303"/>
    </location>
</feature>
<evidence type="ECO:0000313" key="3">
    <source>
        <dbReference type="Proteomes" id="UP000519897"/>
    </source>
</evidence>
<comment type="caution">
    <text evidence="2">The sequence shown here is derived from an EMBL/GenBank/DDBJ whole genome shotgun (WGS) entry which is preliminary data.</text>
</comment>
<keyword evidence="3" id="KW-1185">Reference proteome</keyword>
<reference evidence="2 3" key="1">
    <citation type="submission" date="2020-08" db="EMBL/GenBank/DDBJ databases">
        <title>Genomic Encyclopedia of Type Strains, Phase IV (KMG-IV): sequencing the most valuable type-strain genomes for metagenomic binning, comparative biology and taxonomic classification.</title>
        <authorList>
            <person name="Goeker M."/>
        </authorList>
    </citation>
    <scope>NUCLEOTIDE SEQUENCE [LARGE SCALE GENOMIC DNA]</scope>
    <source>
        <strain evidence="2 3">DSM 29514</strain>
    </source>
</reference>
<sequence>MISEPNRWSSGYVTDIEYTHGYYHELNPQRARLALIQAGYAVPDIVNACELGFGQGVSIAMHAAATEARWAGTDFNPTQALHAQGLARACGADADFRDQAFAEFCQRDDLPEFDFIGLHGIWTWISDENRGVIVDFIRRKLKVGGILYISYNTQPGWAAAAPLRHLMTEIGANLISPAGGSTARVEGALDFVDKIFATNPNYLKANPAIKARFEGIKKQSRSYLAHEYFNRDWHPMYVADMARWLGPAKVSFASSAHLPDSVDTINLTPEQQALLKDIPDPILRETVRDYCVNQQFRRDLWVKGARRLTPLERYEVLRLQRFILTAIRSNISMSITGALGSADLSEAVYAPILDFMADSKIRNIGDIEKALQGKVTLDQIIQAVVILVGMGVLAPAQEHAVSLKVKKRTDSLNHHLMERARSSNEIVYLASPITGGGISVGRFPQLFSLALKSGRKTPQDWAAFVLQILSIQGQRIVKNGQTLETEDENRAELLRQAQEFATQQLPILKALEIV</sequence>
<dbReference type="InterPro" id="IPR029063">
    <property type="entry name" value="SAM-dependent_MTases_sf"/>
</dbReference>